<name>A0A7K5MRZ0_CARCD</name>
<comment type="caution">
    <text evidence="2">The sequence shown here is derived from an EMBL/GenBank/DDBJ whole genome shotgun (WGS) entry which is preliminary data.</text>
</comment>
<sequence>PPSEVSLSMQTPRAQVALGHHLVLRCVVAAGTGLLSFSWHWRVLSTGPRLQMHHVGDNDSSQYRCRVSDGDSVAESDPLNVTIL</sequence>
<dbReference type="AlphaFoldDB" id="A0A7K5MRZ0"/>
<keyword evidence="3" id="KW-1185">Reference proteome</keyword>
<feature type="non-terminal residue" evidence="2">
    <location>
        <position position="84"/>
    </location>
</feature>
<organism evidence="2 3">
    <name type="scientific">Cardinalis cardinalis</name>
    <name type="common">Northern cardinal</name>
    <dbReference type="NCBI Taxonomy" id="98964"/>
    <lineage>
        <taxon>Eukaryota</taxon>
        <taxon>Metazoa</taxon>
        <taxon>Chordata</taxon>
        <taxon>Craniata</taxon>
        <taxon>Vertebrata</taxon>
        <taxon>Euteleostomi</taxon>
        <taxon>Archelosauria</taxon>
        <taxon>Archosauria</taxon>
        <taxon>Dinosauria</taxon>
        <taxon>Saurischia</taxon>
        <taxon>Theropoda</taxon>
        <taxon>Coelurosauria</taxon>
        <taxon>Aves</taxon>
        <taxon>Neognathae</taxon>
        <taxon>Neoaves</taxon>
        <taxon>Telluraves</taxon>
        <taxon>Australaves</taxon>
        <taxon>Passeriformes</taxon>
        <taxon>Cardinalidae</taxon>
        <taxon>Cardinalis</taxon>
    </lineage>
</organism>
<dbReference type="SMART" id="SM00409">
    <property type="entry name" value="IG"/>
    <property type="match status" value="1"/>
</dbReference>
<evidence type="ECO:0000259" key="1">
    <source>
        <dbReference type="PROSITE" id="PS50835"/>
    </source>
</evidence>
<dbReference type="EMBL" id="VYXE01020998">
    <property type="protein sequence ID" value="NWT33391.1"/>
    <property type="molecule type" value="Genomic_DNA"/>
</dbReference>
<dbReference type="InterPro" id="IPR036179">
    <property type="entry name" value="Ig-like_dom_sf"/>
</dbReference>
<feature type="domain" description="Ig-like" evidence="1">
    <location>
        <begin position="2"/>
        <end position="82"/>
    </location>
</feature>
<dbReference type="InterPro" id="IPR003599">
    <property type="entry name" value="Ig_sub"/>
</dbReference>
<dbReference type="Gene3D" id="2.60.40.10">
    <property type="entry name" value="Immunoglobulins"/>
    <property type="match status" value="1"/>
</dbReference>
<protein>
    <submittedName>
        <fullName evidence="2">FCRL2 protein</fullName>
    </submittedName>
</protein>
<dbReference type="PROSITE" id="PS50835">
    <property type="entry name" value="IG_LIKE"/>
    <property type="match status" value="1"/>
</dbReference>
<accession>A0A7K5MRZ0</accession>
<reference evidence="2 3" key="1">
    <citation type="submission" date="2019-09" db="EMBL/GenBank/DDBJ databases">
        <title>Bird 10,000 Genomes (B10K) Project - Family phase.</title>
        <authorList>
            <person name="Zhang G."/>
        </authorList>
    </citation>
    <scope>NUCLEOTIDE SEQUENCE [LARGE SCALE GENOMIC DNA]</scope>
    <source>
        <strain evidence="2">B10K-DU-001-69</strain>
        <tissue evidence="2">Muscle</tissue>
    </source>
</reference>
<dbReference type="SUPFAM" id="SSF48726">
    <property type="entry name" value="Immunoglobulin"/>
    <property type="match status" value="1"/>
</dbReference>
<feature type="non-terminal residue" evidence="2">
    <location>
        <position position="1"/>
    </location>
</feature>
<evidence type="ECO:0000313" key="3">
    <source>
        <dbReference type="Proteomes" id="UP000583740"/>
    </source>
</evidence>
<dbReference type="Proteomes" id="UP000583740">
    <property type="component" value="Unassembled WGS sequence"/>
</dbReference>
<evidence type="ECO:0000313" key="2">
    <source>
        <dbReference type="EMBL" id="NWT33391.1"/>
    </source>
</evidence>
<dbReference type="InterPro" id="IPR007110">
    <property type="entry name" value="Ig-like_dom"/>
</dbReference>
<dbReference type="InterPro" id="IPR013783">
    <property type="entry name" value="Ig-like_fold"/>
</dbReference>
<gene>
    <name evidence="2" type="primary">Fcrl2_2</name>
    <name evidence="2" type="ORF">CARCAR_R15314</name>
</gene>
<proteinExistence type="predicted"/>